<evidence type="ECO:0000256" key="3">
    <source>
        <dbReference type="ARBA" id="ARBA00022452"/>
    </source>
</evidence>
<dbReference type="InterPro" id="IPR037066">
    <property type="entry name" value="Plug_dom_sf"/>
</dbReference>
<keyword evidence="2 7" id="KW-0813">Transport</keyword>
<evidence type="ECO:0000313" key="9">
    <source>
        <dbReference type="EMBL" id="TKC09645.1"/>
    </source>
</evidence>
<dbReference type="RefSeq" id="WP_136835053.1">
    <property type="nucleotide sequence ID" value="NZ_SWBQ01000001.1"/>
</dbReference>
<dbReference type="Pfam" id="PF13715">
    <property type="entry name" value="CarbopepD_reg_2"/>
    <property type="match status" value="1"/>
</dbReference>
<keyword evidence="3 7" id="KW-1134">Transmembrane beta strand</keyword>
<feature type="domain" description="Secretin/TonB short N-terminal" evidence="8">
    <location>
        <begin position="73"/>
        <end position="124"/>
    </location>
</feature>
<evidence type="ECO:0000256" key="1">
    <source>
        <dbReference type="ARBA" id="ARBA00004571"/>
    </source>
</evidence>
<dbReference type="Gene3D" id="2.40.170.20">
    <property type="entry name" value="TonB-dependent receptor, beta-barrel domain"/>
    <property type="match status" value="1"/>
</dbReference>
<dbReference type="InterPro" id="IPR008969">
    <property type="entry name" value="CarboxyPept-like_regulatory"/>
</dbReference>
<keyword evidence="5 7" id="KW-0472">Membrane</keyword>
<dbReference type="Gene3D" id="2.60.40.1120">
    <property type="entry name" value="Carboxypeptidase-like, regulatory domain"/>
    <property type="match status" value="1"/>
</dbReference>
<dbReference type="InterPro" id="IPR036942">
    <property type="entry name" value="Beta-barrel_TonB_sf"/>
</dbReference>
<evidence type="ECO:0000313" key="10">
    <source>
        <dbReference type="Proteomes" id="UP000307244"/>
    </source>
</evidence>
<dbReference type="SUPFAM" id="SSF56935">
    <property type="entry name" value="Porins"/>
    <property type="match status" value="1"/>
</dbReference>
<comment type="similarity">
    <text evidence="7">Belongs to the TonB-dependent receptor family.</text>
</comment>
<sequence length="1197" mass="132826">MKFYIQLKRERFAYCKRLMLSKKTIMRINLTCIILMLTLLQVSASGFAQKISLSEKNITLQQLFKEIKIQSGYDFLYETAELRRAKRIDINVNNQDLKKVLDEVFSTQPLTYFIDQNTIVVRKRGTPTFESVTEFLNLINIKGKVTDANGILLSGATVQVKGGGRGIITDAKGEFQLNNVNKGQVLVVSFVGYKTKEVTVEDSENITVVLELNPALLESVSVVSTGYQTLSKERATGSYDVVGQEILSKRPVSNISTALQGTVAGLQARENQDGSVSFLLRGAGTMSTNAAQPLNVTQPLVVVDGFAIAGFDFNNINQNDVESITVLKDAAALSIWGSRGANGVIVIQTKKAKGGKSQVDVQAFTRVSDMINLDQVMRQANSADHIKYEKLAFDRNLFLSQYAGGFMEIGKSLTLAQEQMFAFKNGSITEAQMNAELARLSAIDNRSQLKEHLMQRALVNQANINFLGGGDKLQTAASLLYENNQEGFKYRGYDRFVLNVNNSFNATRFMSLNFGVNVSYRKNDASGSSVGELEGLSPYELLLNDDGSYGVNLRNYNRLEMSKLPLGSFPYQDWSYNLLREVRGRELINDNISARFQGGINVRILSGLSFDGKVQYERRKTTSSSGYNEETFEVRNQVNTYVEYNDATKVVGRTFIPKGGILRSSQGEYEGLSLRAQFNYDKVIAGRHQITAVAGTEVVDELTTGITNPTAYGYFPEKNQVTTPPYGYGSAVDQLRTFTSTTAAATIAGGNTVLSWGSNRLAGFYGNFSYSFDGKYTLSGSARSDASNFVTDDPKLRWTPLWHIGAMWNIGSEEFMKPLTWLDRLNVRFTYGSTGYANQTVSTKTLISISTSPSTITNTITGTLGTPGNAFLRWERTYSTNLAVDFSMFNRRLSGKVEVYNKDGRDIVGNISLPAVTGATSARVNNAGISNRGIEIELGTLVNINPDFTYNTNITYSYNQNKITKLFFPALLAFDMLAGQYVEGRPVGSVYSYKYLGMIDGVPHVEGPNQTASSMNSVALHNTGLGRTFLQYEGTSIPPHTLGWINNFRYKNFNLMTVVTGTMGGKFRRPIFSYSTVVGSSKTTVDRFVTDVFAGDPSIPQFPKLDELNFYLWDRYTPNLDGLVESSSFIELKEINLEYSLPKSIANKVSLSNIRLFAQARNLGLLYTNNSENYHPEWLPGTYRPVRNYTLGLNLQF</sequence>
<evidence type="ECO:0000256" key="2">
    <source>
        <dbReference type="ARBA" id="ARBA00022448"/>
    </source>
</evidence>
<dbReference type="PROSITE" id="PS52016">
    <property type="entry name" value="TONB_DEPENDENT_REC_3"/>
    <property type="match status" value="1"/>
</dbReference>
<keyword evidence="6 7" id="KW-0998">Cell outer membrane</keyword>
<dbReference type="GO" id="GO:0009279">
    <property type="term" value="C:cell outer membrane"/>
    <property type="evidence" value="ECO:0007669"/>
    <property type="project" value="UniProtKB-SubCell"/>
</dbReference>
<dbReference type="InterPro" id="IPR012910">
    <property type="entry name" value="Plug_dom"/>
</dbReference>
<protein>
    <submittedName>
        <fullName evidence="9">SusC/RagA family TonB-linked outer membrane protein</fullName>
    </submittedName>
</protein>
<keyword evidence="4 7" id="KW-0812">Transmembrane</keyword>
<evidence type="ECO:0000256" key="7">
    <source>
        <dbReference type="PROSITE-ProRule" id="PRU01360"/>
    </source>
</evidence>
<dbReference type="Gene3D" id="2.170.130.10">
    <property type="entry name" value="TonB-dependent receptor, plug domain"/>
    <property type="match status" value="1"/>
</dbReference>
<dbReference type="NCBIfam" id="TIGR04057">
    <property type="entry name" value="SusC_RagA_signa"/>
    <property type="match status" value="1"/>
</dbReference>
<evidence type="ECO:0000256" key="4">
    <source>
        <dbReference type="ARBA" id="ARBA00022692"/>
    </source>
</evidence>
<gene>
    <name evidence="9" type="ORF">FA047_06065</name>
</gene>
<dbReference type="EMBL" id="SWBQ01000001">
    <property type="protein sequence ID" value="TKC09645.1"/>
    <property type="molecule type" value="Genomic_DNA"/>
</dbReference>
<dbReference type="Proteomes" id="UP000307244">
    <property type="component" value="Unassembled WGS sequence"/>
</dbReference>
<evidence type="ECO:0000256" key="5">
    <source>
        <dbReference type="ARBA" id="ARBA00023136"/>
    </source>
</evidence>
<comment type="caution">
    <text evidence="9">The sequence shown here is derived from an EMBL/GenBank/DDBJ whole genome shotgun (WGS) entry which is preliminary data.</text>
</comment>
<dbReference type="InterPro" id="IPR023996">
    <property type="entry name" value="TonB-dep_OMP_SusC/RagA"/>
</dbReference>
<dbReference type="InterPro" id="IPR039426">
    <property type="entry name" value="TonB-dep_rcpt-like"/>
</dbReference>
<organism evidence="9 10">
    <name type="scientific">Pedobacter frigoris</name>
    <dbReference type="NCBI Taxonomy" id="2571272"/>
    <lineage>
        <taxon>Bacteria</taxon>
        <taxon>Pseudomonadati</taxon>
        <taxon>Bacteroidota</taxon>
        <taxon>Sphingobacteriia</taxon>
        <taxon>Sphingobacteriales</taxon>
        <taxon>Sphingobacteriaceae</taxon>
        <taxon>Pedobacter</taxon>
    </lineage>
</organism>
<proteinExistence type="inferred from homology"/>
<dbReference type="Pfam" id="PF07660">
    <property type="entry name" value="STN"/>
    <property type="match status" value="1"/>
</dbReference>
<dbReference type="NCBIfam" id="TIGR04056">
    <property type="entry name" value="OMP_RagA_SusC"/>
    <property type="match status" value="1"/>
</dbReference>
<comment type="subcellular location">
    <subcellularLocation>
        <location evidence="1 7">Cell outer membrane</location>
        <topology evidence="1 7">Multi-pass membrane protein</topology>
    </subcellularLocation>
</comment>
<evidence type="ECO:0000256" key="6">
    <source>
        <dbReference type="ARBA" id="ARBA00023237"/>
    </source>
</evidence>
<dbReference type="InterPro" id="IPR023997">
    <property type="entry name" value="TonB-dep_OMP_SusC/RagA_CS"/>
</dbReference>
<keyword evidence="10" id="KW-1185">Reference proteome</keyword>
<dbReference type="SMART" id="SM00965">
    <property type="entry name" value="STN"/>
    <property type="match status" value="1"/>
</dbReference>
<reference evidence="9 10" key="1">
    <citation type="submission" date="2019-04" db="EMBL/GenBank/DDBJ databases">
        <title>Pedobacter sp. RP-3-15 sp. nov., isolated from Arctic soil.</title>
        <authorList>
            <person name="Dahal R.H."/>
            <person name="Kim D.-U."/>
        </authorList>
    </citation>
    <scope>NUCLEOTIDE SEQUENCE [LARGE SCALE GENOMIC DNA]</scope>
    <source>
        <strain evidence="9 10">RP-3-15</strain>
    </source>
</reference>
<dbReference type="InterPro" id="IPR011662">
    <property type="entry name" value="Secretin/TonB_short_N"/>
</dbReference>
<evidence type="ECO:0000259" key="8">
    <source>
        <dbReference type="SMART" id="SM00965"/>
    </source>
</evidence>
<dbReference type="AlphaFoldDB" id="A0A4U1CRW8"/>
<dbReference type="SUPFAM" id="SSF49464">
    <property type="entry name" value="Carboxypeptidase regulatory domain-like"/>
    <property type="match status" value="1"/>
</dbReference>
<dbReference type="OrthoDB" id="9768177at2"/>
<dbReference type="Pfam" id="PF07715">
    <property type="entry name" value="Plug"/>
    <property type="match status" value="1"/>
</dbReference>
<accession>A0A4U1CRW8</accession>
<name>A0A4U1CRW8_9SPHI</name>